<dbReference type="AlphaFoldDB" id="A0A2N9G2K6"/>
<protein>
    <submittedName>
        <fullName evidence="1">Uncharacterized protein</fullName>
    </submittedName>
</protein>
<reference evidence="1" key="1">
    <citation type="submission" date="2018-02" db="EMBL/GenBank/DDBJ databases">
        <authorList>
            <person name="Cohen D.B."/>
            <person name="Kent A.D."/>
        </authorList>
    </citation>
    <scope>NUCLEOTIDE SEQUENCE</scope>
</reference>
<evidence type="ECO:0000313" key="1">
    <source>
        <dbReference type="EMBL" id="SPC93314.1"/>
    </source>
</evidence>
<name>A0A2N9G2K6_FAGSY</name>
<dbReference type="EMBL" id="OIVN01001380">
    <property type="protein sequence ID" value="SPC93314.1"/>
    <property type="molecule type" value="Genomic_DNA"/>
</dbReference>
<organism evidence="1">
    <name type="scientific">Fagus sylvatica</name>
    <name type="common">Beechnut</name>
    <dbReference type="NCBI Taxonomy" id="28930"/>
    <lineage>
        <taxon>Eukaryota</taxon>
        <taxon>Viridiplantae</taxon>
        <taxon>Streptophyta</taxon>
        <taxon>Embryophyta</taxon>
        <taxon>Tracheophyta</taxon>
        <taxon>Spermatophyta</taxon>
        <taxon>Magnoliopsida</taxon>
        <taxon>eudicotyledons</taxon>
        <taxon>Gunneridae</taxon>
        <taxon>Pentapetalae</taxon>
        <taxon>rosids</taxon>
        <taxon>fabids</taxon>
        <taxon>Fagales</taxon>
        <taxon>Fagaceae</taxon>
        <taxon>Fagus</taxon>
    </lineage>
</organism>
<sequence length="128" mass="14816">MLSNASGRQETYSVHCQQETTREELKASWLEMWGNSAALNNQRPCWSEEAVSSELRERLDRWSTKNFKSSMNYVKNGYERVLSIDIMVTGSKNFDQGSMWTDPDNHCRSFSARFAVPSRILQKRELVG</sequence>
<accession>A0A2N9G2K6</accession>
<gene>
    <name evidence="1" type="ORF">FSB_LOCUS21196</name>
</gene>
<proteinExistence type="predicted"/>